<name>A0A4S1WKF6_9SPHN</name>
<keyword evidence="2" id="KW-1185">Reference proteome</keyword>
<accession>A0A4S1WKF6</accession>
<dbReference type="EMBL" id="SRXU01000004">
    <property type="protein sequence ID" value="TGX42260.1"/>
    <property type="molecule type" value="Genomic_DNA"/>
</dbReference>
<organism evidence="1 2">
    <name type="scientific">Sphingomonas naasensis</name>
    <dbReference type="NCBI Taxonomy" id="1344951"/>
    <lineage>
        <taxon>Bacteria</taxon>
        <taxon>Pseudomonadati</taxon>
        <taxon>Pseudomonadota</taxon>
        <taxon>Alphaproteobacteria</taxon>
        <taxon>Sphingomonadales</taxon>
        <taxon>Sphingomonadaceae</taxon>
        <taxon>Sphingomonas</taxon>
    </lineage>
</organism>
<dbReference type="AlphaFoldDB" id="A0A4S1WKF6"/>
<protein>
    <submittedName>
        <fullName evidence="1">Uncharacterized protein</fullName>
    </submittedName>
</protein>
<evidence type="ECO:0000313" key="2">
    <source>
        <dbReference type="Proteomes" id="UP000309848"/>
    </source>
</evidence>
<sequence>MDDITDIDVAYAKFLTLAKSREDALDQCAAEQAAGRTGLAHYKRAAQLQGEVNAFAARLAAAIERERASI</sequence>
<gene>
    <name evidence="1" type="ORF">E5A74_10415</name>
</gene>
<dbReference type="Proteomes" id="UP000309848">
    <property type="component" value="Unassembled WGS sequence"/>
</dbReference>
<proteinExistence type="predicted"/>
<comment type="caution">
    <text evidence="1">The sequence shown here is derived from an EMBL/GenBank/DDBJ whole genome shotgun (WGS) entry which is preliminary data.</text>
</comment>
<reference evidence="1 2" key="1">
    <citation type="submission" date="2019-04" db="EMBL/GenBank/DDBJ databases">
        <title>Sphingomonas psychrotolerans sp. nov., isolated from soil in the Tianshan Mountains, Xinjiang, China.</title>
        <authorList>
            <person name="Luo Y."/>
            <person name="Sheng H."/>
        </authorList>
    </citation>
    <scope>NUCLEOTIDE SEQUENCE [LARGE SCALE GENOMIC DNA]</scope>
    <source>
        <strain evidence="1 2">KIS18-15</strain>
    </source>
</reference>
<dbReference type="RefSeq" id="WP_135984569.1">
    <property type="nucleotide sequence ID" value="NZ_JAASQM010000004.1"/>
</dbReference>
<evidence type="ECO:0000313" key="1">
    <source>
        <dbReference type="EMBL" id="TGX42260.1"/>
    </source>
</evidence>